<name>A0ACB0DT57_RANTA</name>
<evidence type="ECO:0000313" key="2">
    <source>
        <dbReference type="Proteomes" id="UP001162501"/>
    </source>
</evidence>
<organism evidence="1 2">
    <name type="scientific">Rangifer tarandus platyrhynchus</name>
    <name type="common">Svalbard reindeer</name>
    <dbReference type="NCBI Taxonomy" id="3082113"/>
    <lineage>
        <taxon>Eukaryota</taxon>
        <taxon>Metazoa</taxon>
        <taxon>Chordata</taxon>
        <taxon>Craniata</taxon>
        <taxon>Vertebrata</taxon>
        <taxon>Euteleostomi</taxon>
        <taxon>Mammalia</taxon>
        <taxon>Eutheria</taxon>
        <taxon>Laurasiatheria</taxon>
        <taxon>Artiodactyla</taxon>
        <taxon>Ruminantia</taxon>
        <taxon>Pecora</taxon>
        <taxon>Cervidae</taxon>
        <taxon>Odocoileinae</taxon>
        <taxon>Rangifer</taxon>
    </lineage>
</organism>
<evidence type="ECO:0000313" key="1">
    <source>
        <dbReference type="EMBL" id="CAI9691480.1"/>
    </source>
</evidence>
<proteinExistence type="predicted"/>
<gene>
    <name evidence="1" type="ORF">MRATA1EN3_LOCUS2693</name>
</gene>
<reference evidence="1" key="1">
    <citation type="submission" date="2023-05" db="EMBL/GenBank/DDBJ databases">
        <authorList>
            <consortium name="ELIXIR-Norway"/>
        </authorList>
    </citation>
    <scope>NUCLEOTIDE SEQUENCE</scope>
</reference>
<dbReference type="EMBL" id="OX596085">
    <property type="protein sequence ID" value="CAI9691480.1"/>
    <property type="molecule type" value="Genomic_DNA"/>
</dbReference>
<dbReference type="Proteomes" id="UP001162501">
    <property type="component" value="Chromosome 1"/>
</dbReference>
<accession>A0ACB0DT57</accession>
<sequence>MGEGGILRGGPEVTGKLEGSRVPQSKRGGGGERTQMGHPTKQEVLQTVGQAPRGSPGADLREGRPVLPAATRVMRKRPEPWELGKGVKPILKGFGPGEKGSGQAGTRHGPGRSRGGGGGMSSWGSYKHGSRRGSAARFPSWVILLPAAAPTVPGPAAPSTAATNAAAILHWPAAATTTASALCACACAATLSGPFATLCWRRLREEWSRELSAPNPPGRTHKGRGLKSTENGARGACA</sequence>
<protein>
    <submittedName>
        <fullName evidence="1">Uncharacterized protein</fullName>
    </submittedName>
</protein>